<sequence length="326" mass="37051">MEKESQKSDFWQDKEKAVRVNQELDDLKEEISGFEKLKNDLDAIKELSQEPGVEKEIEKLEKELKKLETQVFLSGKYDRGNAILTIYSGAGGQDAQDWATMLLRMYERYCSFKGFKTEILSQSFGESGGPEGRIGTKSVTLEIKGKYAFGFLKKENGVHRLVRISPFSSQKLRHTSFALVELLPEIQRVEGSEIKINPEDLKIDYYRASGPGGQYVNKRETAVRLTHLPSGIVVACQSERNQGVNREKATKILLAKLIQMEEEKTKKELKEIKGKQISASWGNQIRSYVLHPYKLVKDLRTDVESSNPDAVLDGDLEQFIEAEIKI</sequence>
<comment type="subcellular location">
    <subcellularLocation>
        <location evidence="4">Cytoplasm</location>
    </subcellularLocation>
</comment>
<dbReference type="Gene3D" id="3.30.70.1660">
    <property type="match status" value="1"/>
</dbReference>
<dbReference type="Gene3D" id="3.30.160.20">
    <property type="match status" value="1"/>
</dbReference>
<evidence type="ECO:0000256" key="5">
    <source>
        <dbReference type="NCBIfam" id="TIGR00020"/>
    </source>
</evidence>
<feature type="domain" description="Prokaryotic-type class I peptide chain release factors" evidence="7">
    <location>
        <begin position="207"/>
        <end position="223"/>
    </location>
</feature>
<dbReference type="Gene3D" id="1.20.58.410">
    <property type="entry name" value="Release factor"/>
    <property type="match status" value="1"/>
</dbReference>
<dbReference type="PANTHER" id="PTHR43116">
    <property type="entry name" value="PEPTIDE CHAIN RELEASE FACTOR 2"/>
    <property type="match status" value="1"/>
</dbReference>
<dbReference type="InterPro" id="IPR045853">
    <property type="entry name" value="Pep_chain_release_fac_I_sf"/>
</dbReference>
<accession>A0A1G2DZC3</accession>
<evidence type="ECO:0000313" key="9">
    <source>
        <dbReference type="Proteomes" id="UP000176755"/>
    </source>
</evidence>
<dbReference type="InterPro" id="IPR000352">
    <property type="entry name" value="Pep_chain_release_fac_I"/>
</dbReference>
<feature type="coiled-coil region" evidence="6">
    <location>
        <begin position="17"/>
        <end position="70"/>
    </location>
</feature>
<dbReference type="PANTHER" id="PTHR43116:SF3">
    <property type="entry name" value="CLASS I PEPTIDE CHAIN RELEASE FACTOR"/>
    <property type="match status" value="1"/>
</dbReference>
<dbReference type="PROSITE" id="PS00745">
    <property type="entry name" value="RF_PROK_I"/>
    <property type="match status" value="1"/>
</dbReference>
<evidence type="ECO:0000256" key="3">
    <source>
        <dbReference type="ARBA" id="ARBA00022917"/>
    </source>
</evidence>
<feature type="modified residue" description="N5-methylglutamine" evidence="4">
    <location>
        <position position="214"/>
    </location>
</feature>
<gene>
    <name evidence="4" type="primary">prfB</name>
    <name evidence="8" type="ORF">A2175_02090</name>
</gene>
<evidence type="ECO:0000256" key="2">
    <source>
        <dbReference type="ARBA" id="ARBA00022481"/>
    </source>
</evidence>
<dbReference type="AlphaFoldDB" id="A0A1G2DZC3"/>
<name>A0A1G2DZC3_9BACT</name>
<dbReference type="GO" id="GO:0005737">
    <property type="term" value="C:cytoplasm"/>
    <property type="evidence" value="ECO:0007669"/>
    <property type="project" value="UniProtKB-SubCell"/>
</dbReference>
<dbReference type="STRING" id="1801663.A2175_02090"/>
<evidence type="ECO:0000313" key="8">
    <source>
        <dbReference type="EMBL" id="OGZ18906.1"/>
    </source>
</evidence>
<comment type="function">
    <text evidence="4">Peptide chain release factor 2 directs the termination of translation in response to the peptide chain termination codons UGA and UAA.</text>
</comment>
<comment type="PTM">
    <text evidence="4">Methylated by PrmC. Methylation increases the termination efficiency of RF2.</text>
</comment>
<dbReference type="HAMAP" id="MF_00094">
    <property type="entry name" value="Rel_fac_2"/>
    <property type="match status" value="1"/>
</dbReference>
<keyword evidence="6" id="KW-0175">Coiled coil</keyword>
<organism evidence="8 9">
    <name type="scientific">Candidatus Nealsonbacteria bacterium RBG_13_42_11</name>
    <dbReference type="NCBI Taxonomy" id="1801663"/>
    <lineage>
        <taxon>Bacteria</taxon>
        <taxon>Candidatus Nealsoniibacteriota</taxon>
    </lineage>
</organism>
<keyword evidence="4" id="KW-0963">Cytoplasm</keyword>
<reference evidence="8 9" key="1">
    <citation type="journal article" date="2016" name="Nat. Commun.">
        <title>Thousands of microbial genomes shed light on interconnected biogeochemical processes in an aquifer system.</title>
        <authorList>
            <person name="Anantharaman K."/>
            <person name="Brown C.T."/>
            <person name="Hug L.A."/>
            <person name="Sharon I."/>
            <person name="Castelle C.J."/>
            <person name="Probst A.J."/>
            <person name="Thomas B.C."/>
            <person name="Singh A."/>
            <person name="Wilkins M.J."/>
            <person name="Karaoz U."/>
            <person name="Brodie E.L."/>
            <person name="Williams K.H."/>
            <person name="Hubbard S.S."/>
            <person name="Banfield J.F."/>
        </authorList>
    </citation>
    <scope>NUCLEOTIDE SEQUENCE [LARGE SCALE GENOMIC DNA]</scope>
</reference>
<dbReference type="NCBIfam" id="TIGR00020">
    <property type="entry name" value="prfB"/>
    <property type="match status" value="1"/>
</dbReference>
<evidence type="ECO:0000256" key="6">
    <source>
        <dbReference type="SAM" id="Coils"/>
    </source>
</evidence>
<dbReference type="SUPFAM" id="SSF75620">
    <property type="entry name" value="Release factor"/>
    <property type="match status" value="1"/>
</dbReference>
<dbReference type="SMART" id="SM00937">
    <property type="entry name" value="PCRF"/>
    <property type="match status" value="1"/>
</dbReference>
<dbReference type="Pfam" id="PF00472">
    <property type="entry name" value="RF-1"/>
    <property type="match status" value="1"/>
</dbReference>
<dbReference type="GO" id="GO:0016149">
    <property type="term" value="F:translation release factor activity, codon specific"/>
    <property type="evidence" value="ECO:0007669"/>
    <property type="project" value="UniProtKB-UniRule"/>
</dbReference>
<dbReference type="EMBL" id="MHLY01000004">
    <property type="protein sequence ID" value="OGZ18906.1"/>
    <property type="molecule type" value="Genomic_DNA"/>
</dbReference>
<dbReference type="Proteomes" id="UP000176755">
    <property type="component" value="Unassembled WGS sequence"/>
</dbReference>
<dbReference type="InterPro" id="IPR004374">
    <property type="entry name" value="PrfB"/>
</dbReference>
<keyword evidence="2 4" id="KW-0488">Methylation</keyword>
<comment type="similarity">
    <text evidence="1 4">Belongs to the prokaryotic/mitochondrial release factor family.</text>
</comment>
<evidence type="ECO:0000259" key="7">
    <source>
        <dbReference type="PROSITE" id="PS00745"/>
    </source>
</evidence>
<keyword evidence="3 4" id="KW-0648">Protein biosynthesis</keyword>
<protein>
    <recommendedName>
        <fullName evidence="4 5">Peptide chain release factor 2</fullName>
        <shortName evidence="4">RF-2</shortName>
    </recommendedName>
</protein>
<comment type="caution">
    <text evidence="8">The sequence shown here is derived from an EMBL/GenBank/DDBJ whole genome shotgun (WGS) entry which is preliminary data.</text>
</comment>
<dbReference type="InterPro" id="IPR005139">
    <property type="entry name" value="PCRF"/>
</dbReference>
<dbReference type="Pfam" id="PF03462">
    <property type="entry name" value="PCRF"/>
    <property type="match status" value="1"/>
</dbReference>
<evidence type="ECO:0000256" key="1">
    <source>
        <dbReference type="ARBA" id="ARBA00010835"/>
    </source>
</evidence>
<evidence type="ECO:0000256" key="4">
    <source>
        <dbReference type="HAMAP-Rule" id="MF_00094"/>
    </source>
</evidence>
<proteinExistence type="inferred from homology"/>